<sequence length="59" mass="7367">MKSRISSPIEYHRRIIPIRKQIKDFESEIWYLEDQFFENLTQTIIPYTLRIDYLNFLKD</sequence>
<protein>
    <submittedName>
        <fullName evidence="1">Uncharacterized protein</fullName>
    </submittedName>
</protein>
<evidence type="ECO:0000313" key="1">
    <source>
        <dbReference type="EMBL" id="MCW7517145.1"/>
    </source>
</evidence>
<comment type="caution">
    <text evidence="1">The sequence shown here is derived from an EMBL/GenBank/DDBJ whole genome shotgun (WGS) entry which is preliminary data.</text>
</comment>
<dbReference type="EMBL" id="JAMQQD010000011">
    <property type="protein sequence ID" value="MCW7517145.1"/>
    <property type="molecule type" value="Genomic_DNA"/>
</dbReference>
<dbReference type="RefSeq" id="WP_265394643.1">
    <property type="nucleotide sequence ID" value="NZ_JAMQQD010000011.1"/>
</dbReference>
<accession>A0AAW5V690</accession>
<gene>
    <name evidence="1" type="ORF">ND810_18405</name>
</gene>
<evidence type="ECO:0000313" key="2">
    <source>
        <dbReference type="Proteomes" id="UP001209694"/>
    </source>
</evidence>
<dbReference type="AlphaFoldDB" id="A0AAW5V690"/>
<dbReference type="Proteomes" id="UP001209694">
    <property type="component" value="Unassembled WGS sequence"/>
</dbReference>
<name>A0AAW5V690_9LEPT</name>
<organism evidence="1 2">
    <name type="scientific">Leptospira levettii</name>
    <dbReference type="NCBI Taxonomy" id="2023178"/>
    <lineage>
        <taxon>Bacteria</taxon>
        <taxon>Pseudomonadati</taxon>
        <taxon>Spirochaetota</taxon>
        <taxon>Spirochaetia</taxon>
        <taxon>Leptospirales</taxon>
        <taxon>Leptospiraceae</taxon>
        <taxon>Leptospira</taxon>
    </lineage>
</organism>
<proteinExistence type="predicted"/>
<reference evidence="1" key="1">
    <citation type="submission" date="2022-06" db="EMBL/GenBank/DDBJ databases">
        <title>Leptospira isolates from biofilms formed at urban environments.</title>
        <authorList>
            <person name="Ribeiro P.S."/>
            <person name="Sousa T."/>
            <person name="Carvalho N."/>
            <person name="Aburjaile F."/>
            <person name="Neves F."/>
            <person name="Oliveira D."/>
            <person name="Blanco L."/>
            <person name="Lima J."/>
            <person name="Costa F."/>
            <person name="Brenig B."/>
            <person name="Soares S."/>
            <person name="Ramos R."/>
            <person name="Goes-Neto A."/>
            <person name="Matiuzzi M."/>
            <person name="Azevedo V."/>
            <person name="Ristow P."/>
        </authorList>
    </citation>
    <scope>NUCLEOTIDE SEQUENCE</scope>
    <source>
        <strain evidence="1">VSF7</strain>
    </source>
</reference>